<proteinExistence type="inferred from homology"/>
<dbReference type="Gene3D" id="3.40.50.720">
    <property type="entry name" value="NAD(P)-binding Rossmann-like Domain"/>
    <property type="match status" value="2"/>
</dbReference>
<dbReference type="OrthoDB" id="1708823at2759"/>
<evidence type="ECO:0000313" key="9">
    <source>
        <dbReference type="EMBL" id="KZT52363.1"/>
    </source>
</evidence>
<dbReference type="FunCoup" id="A0A165D9W8">
    <property type="interactions" value="836"/>
</dbReference>
<comment type="similarity">
    <text evidence="2 5">Belongs to the ubiquitin-activating E1 family. ULA1 subfamily.</text>
</comment>
<reference evidence="9 10" key="1">
    <citation type="journal article" date="2016" name="Mol. Biol. Evol.">
        <title>Comparative Genomics of Early-Diverging Mushroom-Forming Fungi Provides Insights into the Origins of Lignocellulose Decay Capabilities.</title>
        <authorList>
            <person name="Nagy L.G."/>
            <person name="Riley R."/>
            <person name="Tritt A."/>
            <person name="Adam C."/>
            <person name="Daum C."/>
            <person name="Floudas D."/>
            <person name="Sun H."/>
            <person name="Yadav J.S."/>
            <person name="Pangilinan J."/>
            <person name="Larsson K.H."/>
            <person name="Matsuura K."/>
            <person name="Barry K."/>
            <person name="Labutti K."/>
            <person name="Kuo R."/>
            <person name="Ohm R.A."/>
            <person name="Bhattacharya S.S."/>
            <person name="Shirouzu T."/>
            <person name="Yoshinaga Y."/>
            <person name="Martin F.M."/>
            <person name="Grigoriev I.V."/>
            <person name="Hibbett D.S."/>
        </authorList>
    </citation>
    <scope>NUCLEOTIDE SEQUENCE [LARGE SCALE GENOMIC DNA]</scope>
    <source>
        <strain evidence="9 10">HHB12733</strain>
    </source>
</reference>
<dbReference type="PANTHER" id="PTHR10953:SF29">
    <property type="entry name" value="NEDD8-ACTIVATING ENZYME E1 REGULATORY SUBUNIT"/>
    <property type="match status" value="1"/>
</dbReference>
<evidence type="ECO:0000259" key="8">
    <source>
        <dbReference type="Pfam" id="PF00899"/>
    </source>
</evidence>
<dbReference type="InterPro" id="IPR035985">
    <property type="entry name" value="Ubiquitin-activating_enz"/>
</dbReference>
<evidence type="ECO:0000313" key="10">
    <source>
        <dbReference type="Proteomes" id="UP000076842"/>
    </source>
</evidence>
<dbReference type="UniPathway" id="UPA00885"/>
<dbReference type="SUPFAM" id="SSF69572">
    <property type="entry name" value="Activating enzymes of the ubiquitin-like proteins"/>
    <property type="match status" value="1"/>
</dbReference>
<dbReference type="GO" id="GO:0019781">
    <property type="term" value="F:NEDD8 activating enzyme activity"/>
    <property type="evidence" value="ECO:0007669"/>
    <property type="project" value="UniProtKB-UniRule"/>
</dbReference>
<comment type="function">
    <text evidence="5">Regulatory subunit of the dimeric UBA3-ULA1 E1 enzyme.</text>
</comment>
<dbReference type="PIRSF" id="PIRSF039099">
    <property type="entry name" value="APP-BP1"/>
    <property type="match status" value="1"/>
</dbReference>
<accession>A0A165D9W8</accession>
<evidence type="ECO:0000256" key="5">
    <source>
        <dbReference type="PIRNR" id="PIRNR039099"/>
    </source>
</evidence>
<evidence type="ECO:0000256" key="4">
    <source>
        <dbReference type="ARBA" id="ARBA00022786"/>
    </source>
</evidence>
<keyword evidence="4 5" id="KW-0833">Ubl conjugation pathway</keyword>
<dbReference type="PANTHER" id="PTHR10953">
    <property type="entry name" value="UBIQUITIN-ACTIVATING ENZYME E1"/>
    <property type="match status" value="1"/>
</dbReference>
<dbReference type="AlphaFoldDB" id="A0A165D9W8"/>
<dbReference type="Proteomes" id="UP000076842">
    <property type="component" value="Unassembled WGS sequence"/>
</dbReference>
<dbReference type="STRING" id="1353952.A0A165D9W8"/>
<dbReference type="GO" id="GO:0005737">
    <property type="term" value="C:cytoplasm"/>
    <property type="evidence" value="ECO:0007669"/>
    <property type="project" value="TreeGrafter"/>
</dbReference>
<feature type="region of interest" description="Disordered" evidence="7">
    <location>
        <begin position="1"/>
        <end position="29"/>
    </location>
</feature>
<dbReference type="EMBL" id="KV424069">
    <property type="protein sequence ID" value="KZT52363.1"/>
    <property type="molecule type" value="Genomic_DNA"/>
</dbReference>
<organism evidence="9 10">
    <name type="scientific">Calocera cornea HHB12733</name>
    <dbReference type="NCBI Taxonomy" id="1353952"/>
    <lineage>
        <taxon>Eukaryota</taxon>
        <taxon>Fungi</taxon>
        <taxon>Dikarya</taxon>
        <taxon>Basidiomycota</taxon>
        <taxon>Agaricomycotina</taxon>
        <taxon>Dacrymycetes</taxon>
        <taxon>Dacrymycetales</taxon>
        <taxon>Dacrymycetaceae</taxon>
        <taxon>Calocera</taxon>
    </lineage>
</organism>
<evidence type="ECO:0000256" key="3">
    <source>
        <dbReference type="ARBA" id="ARBA00015407"/>
    </source>
</evidence>
<dbReference type="Pfam" id="PF00899">
    <property type="entry name" value="ThiF"/>
    <property type="match status" value="1"/>
</dbReference>
<sequence length="553" mass="60381">MSQTAGAQSIPEATVTVAPANARPDDKTRRYDRQLRLWASSGQSALESARILVVSGGATSTSTLKNLVLPGIGAFTILDHFPVTYADAGNNFFLHIDGVGKNRAEEGVKHLAELNDSVKGTADIRDVNTLLDSDPDFFTSFTLVIAVNLVPATEDRLAQALRSGASTPREMVPLMIVRTAGLYAMIGTQIGEHTVVDAHAETPPSLRLDSAFPALLEYSRAVDLDALDSTDFGHVPWIVLLVKTLDNWRQTHDGQMPKTYAEKQELKKQLEKMRRRGDEENFDEAVAQAYRMWTPTTVPSETRDLLTDQSVTTLTASSPSIFYFLRALSLFVNQYGFLPLVPTLPDMHTTTSTYVELQNLFRAQAEQETLLFENCLKTTVEEVKGSWDERESLGLGRAEVKEFIRNAAGVRVFKGRKWGSVQPAEIVSALQNDLESGMLPAPAAVYSAFLASADFYGAHGRHPRPTDADNAELLQFATRRLTAGGWEGELPETVTTALGEIARAQGSDIPTTAALVGGMVAQEAIKFITRQYVPIAGTCMVDLIKSTTGTLPF</sequence>
<dbReference type="InterPro" id="IPR030667">
    <property type="entry name" value="APP-BP1"/>
</dbReference>
<gene>
    <name evidence="9" type="ORF">CALCODRAFT_502429</name>
</gene>
<feature type="coiled-coil region" evidence="6">
    <location>
        <begin position="256"/>
        <end position="283"/>
    </location>
</feature>
<name>A0A165D9W8_9BASI</name>
<evidence type="ECO:0000256" key="2">
    <source>
        <dbReference type="ARBA" id="ARBA00006868"/>
    </source>
</evidence>
<protein>
    <recommendedName>
        <fullName evidence="3 5">NEDD8-activating enzyme E1 regulatory subunit</fullName>
    </recommendedName>
</protein>
<dbReference type="FunFam" id="3.40.50.720:FF:000475">
    <property type="entry name" value="NEDD8-activating enzyme E1 regulatory subunit"/>
    <property type="match status" value="1"/>
</dbReference>
<feature type="domain" description="THIF-type NAD/FAD binding fold" evidence="8">
    <location>
        <begin position="31"/>
        <end position="145"/>
    </location>
</feature>
<comment type="pathway">
    <text evidence="1 5">Protein modification; protein neddylation.</text>
</comment>
<dbReference type="InParanoid" id="A0A165D9W8"/>
<dbReference type="InterPro" id="IPR045886">
    <property type="entry name" value="ThiF/MoeB/HesA"/>
</dbReference>
<keyword evidence="6" id="KW-0175">Coiled coil</keyword>
<evidence type="ECO:0000256" key="1">
    <source>
        <dbReference type="ARBA" id="ARBA00005032"/>
    </source>
</evidence>
<evidence type="ECO:0000256" key="7">
    <source>
        <dbReference type="SAM" id="MobiDB-lite"/>
    </source>
</evidence>
<evidence type="ECO:0000256" key="6">
    <source>
        <dbReference type="SAM" id="Coils"/>
    </source>
</evidence>
<keyword evidence="10" id="KW-1185">Reference proteome</keyword>
<dbReference type="InterPro" id="IPR000594">
    <property type="entry name" value="ThiF_NAD_FAD-bd"/>
</dbReference>
<dbReference type="GO" id="GO:0045116">
    <property type="term" value="P:protein neddylation"/>
    <property type="evidence" value="ECO:0007669"/>
    <property type="project" value="UniProtKB-UniRule"/>
</dbReference>